<dbReference type="AlphaFoldDB" id="A0A0T5XCA6"/>
<dbReference type="InterPro" id="IPR036679">
    <property type="entry name" value="FlgN-like_sf"/>
</dbReference>
<evidence type="ECO:0000256" key="1">
    <source>
        <dbReference type="SAM" id="Coils"/>
    </source>
</evidence>
<evidence type="ECO:0008006" key="4">
    <source>
        <dbReference type="Google" id="ProtNLM"/>
    </source>
</evidence>
<feature type="coiled-coil region" evidence="1">
    <location>
        <begin position="111"/>
        <end position="138"/>
    </location>
</feature>
<reference evidence="3" key="1">
    <citation type="submission" date="2012-09" db="EMBL/GenBank/DDBJ databases">
        <authorList>
            <person name="Weinstock G."/>
            <person name="Sodergren E."/>
            <person name="Clifton S."/>
            <person name="Fulton L."/>
            <person name="Fulton B."/>
            <person name="Courtney L."/>
            <person name="Fronick C."/>
            <person name="Harrison M."/>
            <person name="Strong C."/>
            <person name="Farmer C."/>
            <person name="Delehaunty K."/>
            <person name="Markovic C."/>
            <person name="Hall O."/>
            <person name="Minx P."/>
            <person name="Tomlinson C."/>
            <person name="Mitreva M."/>
            <person name="Nelson J."/>
            <person name="Hou S."/>
            <person name="Wollam A."/>
            <person name="Pepin K.H."/>
            <person name="Johnson M."/>
            <person name="Bhonagiri V."/>
            <person name="Nash W.E."/>
            <person name="Suruliraj S."/>
            <person name="Warren W."/>
            <person name="Chinwalla A."/>
            <person name="Mardis E.R."/>
            <person name="Wilson R.K."/>
        </authorList>
    </citation>
    <scope>NUCLEOTIDE SEQUENCE [LARGE SCALE GENOMIC DNA]</scope>
    <source>
        <strain evidence="3">OS1</strain>
    </source>
</reference>
<protein>
    <recommendedName>
        <fullName evidence="4">FlgN protein</fullName>
    </recommendedName>
</protein>
<dbReference type="EMBL" id="ACJX03000001">
    <property type="protein sequence ID" value="KRT35990.1"/>
    <property type="molecule type" value="Genomic_DNA"/>
</dbReference>
<evidence type="ECO:0000313" key="2">
    <source>
        <dbReference type="EMBL" id="KRT35990.1"/>
    </source>
</evidence>
<keyword evidence="1" id="KW-0175">Coiled coil</keyword>
<dbReference type="eggNOG" id="ENOG50334KZ">
    <property type="taxonomic scope" value="Bacteria"/>
</dbReference>
<sequence>MQVNVDDILDLAKKEKGLYENLLALVEEEMKYAREGNASALMDVLRRKQEIISRQEILLERWEELASAMGVKSSRETVEFWDILSSKLGEKGYQEVIGAVIEIREKAAETLRKETEVQKELEAHLEKLRSNLLKLNDGMRAFKAYTK</sequence>
<dbReference type="GO" id="GO:0044780">
    <property type="term" value="P:bacterial-type flagellum assembly"/>
    <property type="evidence" value="ECO:0007669"/>
    <property type="project" value="InterPro"/>
</dbReference>
<comment type="caution">
    <text evidence="2">The sequence shown here is derived from an EMBL/GenBank/DDBJ whole genome shotgun (WGS) entry which is preliminary data.</text>
</comment>
<dbReference type="OrthoDB" id="9958515at2"/>
<organism evidence="2 3">
    <name type="scientific">Acetomicrobium hydrogeniformans ATCC BAA-1850</name>
    <dbReference type="NCBI Taxonomy" id="592015"/>
    <lineage>
        <taxon>Bacteria</taxon>
        <taxon>Thermotogati</taxon>
        <taxon>Synergistota</taxon>
        <taxon>Synergistia</taxon>
        <taxon>Synergistales</taxon>
        <taxon>Acetomicrobiaceae</taxon>
        <taxon>Acetomicrobium</taxon>
    </lineage>
</organism>
<feature type="coiled-coil region" evidence="1">
    <location>
        <begin position="9"/>
        <end position="65"/>
    </location>
</feature>
<name>A0A0T5XCA6_9BACT</name>
<accession>A0A0T5XCA6</accession>
<keyword evidence="3" id="KW-1185">Reference proteome</keyword>
<evidence type="ECO:0000313" key="3">
    <source>
        <dbReference type="Proteomes" id="UP000005273"/>
    </source>
</evidence>
<dbReference type="Proteomes" id="UP000005273">
    <property type="component" value="Unassembled WGS sequence"/>
</dbReference>
<gene>
    <name evidence="2" type="ORF">HMPREF1705_03252</name>
</gene>
<dbReference type="SUPFAM" id="SSF140566">
    <property type="entry name" value="FlgN-like"/>
    <property type="match status" value="1"/>
</dbReference>
<dbReference type="STRING" id="592015.HMPREF1705_03252"/>
<dbReference type="RefSeq" id="WP_057940888.1">
    <property type="nucleotide sequence ID" value="NZ_ACJX03000001.1"/>
</dbReference>
<dbReference type="Gene3D" id="1.20.58.300">
    <property type="entry name" value="FlgN-like"/>
    <property type="match status" value="1"/>
</dbReference>
<proteinExistence type="predicted"/>